<protein>
    <submittedName>
        <fullName evidence="1">Uncharacterized protein</fullName>
    </submittedName>
</protein>
<dbReference type="EMBL" id="VCID01000545">
    <property type="protein sequence ID" value="TNY45845.1"/>
    <property type="molecule type" value="Genomic_DNA"/>
</dbReference>
<comment type="caution">
    <text evidence="1">The sequence shown here is derived from an EMBL/GenBank/DDBJ whole genome shotgun (WGS) entry which is preliminary data.</text>
</comment>
<reference evidence="1 3" key="2">
    <citation type="submission" date="2019-05" db="EMBL/GenBank/DDBJ databases">
        <title>Novel genomic isolates of S.pyogenes and S.dysgalactiae subsp. equisimilis associated to necrotising fasciitis (NSTI).</title>
        <authorList>
            <person name="Barrantes I."/>
        </authorList>
    </citation>
    <scope>NUCLEOTIDE SEQUENCE [LARGE SCALE GENOMIC DNA]</scope>
    <source>
        <strain evidence="1 3">SPY6028</strain>
    </source>
</reference>
<evidence type="ECO:0000313" key="1">
    <source>
        <dbReference type="EMBL" id="TNY45845.1"/>
    </source>
</evidence>
<dbReference type="Proteomes" id="UP000325300">
    <property type="component" value="Unassembled WGS sequence"/>
</dbReference>
<accession>A0A4U7GEJ5</accession>
<sequence length="66" mass="7666">MTLLQANLVHLVWRSLLHCLYLYAFLKLKPVWALKKLTNQIIDTTKKAGNTPSLGFSKQAYHFYQS</sequence>
<evidence type="ECO:0000313" key="4">
    <source>
        <dbReference type="Proteomes" id="UP000325300"/>
    </source>
</evidence>
<gene>
    <name evidence="2" type="ORF">E0F67_04540</name>
    <name evidence="1" type="ORF">FGO82_11535</name>
</gene>
<evidence type="ECO:0000313" key="3">
    <source>
        <dbReference type="Proteomes" id="UP000316580"/>
    </source>
</evidence>
<dbReference type="EMBL" id="SJLI01000002">
    <property type="protein sequence ID" value="TYK95137.1"/>
    <property type="molecule type" value="Genomic_DNA"/>
</dbReference>
<organism evidence="1 3">
    <name type="scientific">Streptococcus pyogenes</name>
    <dbReference type="NCBI Taxonomy" id="1314"/>
    <lineage>
        <taxon>Bacteria</taxon>
        <taxon>Bacillati</taxon>
        <taxon>Bacillota</taxon>
        <taxon>Bacilli</taxon>
        <taxon>Lactobacillales</taxon>
        <taxon>Streptococcaceae</taxon>
        <taxon>Streptococcus</taxon>
    </lineage>
</organism>
<name>A0A4U7GEJ5_STRPY</name>
<proteinExistence type="predicted"/>
<reference evidence="2 4" key="1">
    <citation type="submission" date="2019-02" db="EMBL/GenBank/DDBJ databases">
        <title>Novel genomic isolates of S. pyogenes and S. dysgalactiae subsp. equisimilis associated to necrotising fasciitis (NSTI).</title>
        <authorList>
            <person name="Barrantes I."/>
        </authorList>
    </citation>
    <scope>NUCLEOTIDE SEQUENCE [LARGE SCALE GENOMIC DNA]</scope>
    <source>
        <strain evidence="2 4">SPY5003</strain>
    </source>
</reference>
<evidence type="ECO:0000313" key="2">
    <source>
        <dbReference type="EMBL" id="TYK95137.1"/>
    </source>
</evidence>
<dbReference type="AlphaFoldDB" id="A0A4U7GEJ5"/>
<dbReference type="Proteomes" id="UP000316580">
    <property type="component" value="Unassembled WGS sequence"/>
</dbReference>